<organism evidence="1 2">
    <name type="scientific">Stigmatella aurantiaca (strain DW4/3-1)</name>
    <dbReference type="NCBI Taxonomy" id="378806"/>
    <lineage>
        <taxon>Bacteria</taxon>
        <taxon>Pseudomonadati</taxon>
        <taxon>Myxococcota</taxon>
        <taxon>Myxococcia</taxon>
        <taxon>Myxococcales</taxon>
        <taxon>Cystobacterineae</taxon>
        <taxon>Archangiaceae</taxon>
        <taxon>Stigmatella</taxon>
    </lineage>
</organism>
<reference evidence="1 2" key="1">
    <citation type="journal article" date="2011" name="Mol. Biol. Evol.">
        <title>Comparative genomic analysis of fruiting body formation in Myxococcales.</title>
        <authorList>
            <person name="Huntley S."/>
            <person name="Hamann N."/>
            <person name="Wegener-Feldbrugge S."/>
            <person name="Treuner-Lange A."/>
            <person name="Kube M."/>
            <person name="Reinhardt R."/>
            <person name="Klages S."/>
            <person name="Muller R."/>
            <person name="Ronning C.M."/>
            <person name="Nierman W.C."/>
            <person name="Sogaard-Andersen L."/>
        </authorList>
    </citation>
    <scope>NUCLEOTIDE SEQUENCE [LARGE SCALE GENOMIC DNA]</scope>
    <source>
        <strain evidence="1 2">DW4/3-1</strain>
    </source>
</reference>
<protein>
    <submittedName>
        <fullName evidence="1">Conserved uncharacterized protein</fullName>
    </submittedName>
</protein>
<proteinExistence type="predicted"/>
<dbReference type="AlphaFoldDB" id="E3FHH5"/>
<dbReference type="SUPFAM" id="SSF69322">
    <property type="entry name" value="Tricorn protease domain 2"/>
    <property type="match status" value="1"/>
</dbReference>
<accession>E3FHH5</accession>
<evidence type="ECO:0000313" key="1">
    <source>
        <dbReference type="EMBL" id="ADO69047.1"/>
    </source>
</evidence>
<evidence type="ECO:0000313" key="2">
    <source>
        <dbReference type="Proteomes" id="UP000001351"/>
    </source>
</evidence>
<dbReference type="eggNOG" id="COG4447">
    <property type="taxonomic scope" value="Bacteria"/>
</dbReference>
<dbReference type="PROSITE" id="PS51257">
    <property type="entry name" value="PROKAR_LIPOPROTEIN"/>
    <property type="match status" value="1"/>
</dbReference>
<dbReference type="Proteomes" id="UP000001351">
    <property type="component" value="Chromosome"/>
</dbReference>
<name>E3FHH5_STIAD</name>
<dbReference type="InterPro" id="IPR021655">
    <property type="entry name" value="Put_metal-bd"/>
</dbReference>
<dbReference type="STRING" id="378806.STAUR_1243"/>
<gene>
    <name evidence="1" type="ordered locus">STAUR_1243</name>
</gene>
<dbReference type="RefSeq" id="WP_013374575.1">
    <property type="nucleotide sequence ID" value="NC_014623.1"/>
</dbReference>
<dbReference type="Pfam" id="PF11617">
    <property type="entry name" value="Cu-binding_MopE"/>
    <property type="match status" value="3"/>
</dbReference>
<dbReference type="HOGENOM" id="CLU_027067_0_0_7"/>
<sequence length="673" mass="72088">MRHMRLVLPLLVMVGCKESTPTEGAVKLTVSYRGFRPGCIRILAQDADSMQAAEPKDLEPKPGVYDGALTVAVFRGQGWGSRMKIEAWAFEGACSGTAVAQQEQTTLVEDGRVQELSLALAARDVDRDGFVDTADKGSDCDDRDPAVYKNAPELCDAKDNDCDGKTEAVLQGQACEIAGGCPGGTWACESGKPLFCRTPSPTIWYRDADNDTFGSKAAVAESFCAPPGAGYADNNRDCDDADDRRFPGAVERCNGVDDNCNDTPDEGIPGIGDQCPSSGGCTGVLTCSSSGEFDCKVTPPPTLYYTDDDGDGDGRADQEGVPYCTSIPQGYVSSHTDCDDGNPFIHGDAPELCDAVDNDCDGATEPAGVCDGGTPSWALIPSLNSDNKDWNSISLWRDGGVWIVGDEGRRAVRPAGNAAFEPVKTTNCDGNWISVWAAPETGFAYIGADNQRGGGQPPTQDNCNTTAIEIDRIYGLMGLPSGDGFEVHGVGQDGTANRKTFVWTGTEVRFGSTNIDGTLYDIHGISRDRLFAVGGPPGSSRIYRFDASASQWQTTNIEDDFPDLRVLRGVWVVNGTLAYAVGERGAVLRWDDGRWEQVDFPTPTETLTAVLAFGRNSVYVTAESGKVYRYNGTGWTPYLSSETQPLNDIAGTSPEDIWVVGDKGRVFHWPRAP</sequence>
<dbReference type="KEGG" id="sur:STAUR_1243"/>
<dbReference type="EMBL" id="CP002271">
    <property type="protein sequence ID" value="ADO69047.1"/>
    <property type="molecule type" value="Genomic_DNA"/>
</dbReference>
<keyword evidence="2" id="KW-1185">Reference proteome</keyword>